<evidence type="ECO:0000313" key="3">
    <source>
        <dbReference type="Proteomes" id="UP001228636"/>
    </source>
</evidence>
<accession>A0AAJ1QWX6</accession>
<feature type="domain" description="LUD" evidence="1">
    <location>
        <begin position="95"/>
        <end position="194"/>
    </location>
</feature>
<comment type="caution">
    <text evidence="2">The sequence shown here is derived from an EMBL/GenBank/DDBJ whole genome shotgun (WGS) entry which is preliminary data.</text>
</comment>
<dbReference type="SUPFAM" id="SSF100950">
    <property type="entry name" value="NagB/RpiA/CoA transferase-like"/>
    <property type="match status" value="1"/>
</dbReference>
<dbReference type="PANTHER" id="PTHR43682">
    <property type="entry name" value="LACTATE UTILIZATION PROTEIN C"/>
    <property type="match status" value="1"/>
</dbReference>
<dbReference type="Proteomes" id="UP001228636">
    <property type="component" value="Unassembled WGS sequence"/>
</dbReference>
<sequence length="196" mass="21580">MGSRNQILDRIKANKPELLDLPNINISLFDEGLDLLKEFTKKVEVVGGNVVAVKFNEEIIQQIENTFTDAKVKFSNLPDTGSFNTIKLAELQKPHDLEDLDILILESNLGVAENGSIWVSDSEIPVRVLPFITKHLILVISSKDIVPYMHQAYKKLANIDAGFGVFIAGPSKTADIEQSLVIGAHGALSLTVFLKN</sequence>
<organism evidence="2 3">
    <name type="scientific">Polaribacter sejongensis</name>
    <dbReference type="NCBI Taxonomy" id="985043"/>
    <lineage>
        <taxon>Bacteria</taxon>
        <taxon>Pseudomonadati</taxon>
        <taxon>Bacteroidota</taxon>
        <taxon>Flavobacteriia</taxon>
        <taxon>Flavobacteriales</taxon>
        <taxon>Flavobacteriaceae</taxon>
    </lineage>
</organism>
<name>A0AAJ1QWX6_9FLAO</name>
<dbReference type="PANTHER" id="PTHR43682:SF1">
    <property type="entry name" value="LACTATE UTILIZATION PROTEIN C"/>
    <property type="match status" value="1"/>
</dbReference>
<evidence type="ECO:0000313" key="2">
    <source>
        <dbReference type="EMBL" id="MDN3619413.1"/>
    </source>
</evidence>
<dbReference type="InterPro" id="IPR003741">
    <property type="entry name" value="LUD_dom"/>
</dbReference>
<dbReference type="AlphaFoldDB" id="A0AAJ1QWX6"/>
<dbReference type="Pfam" id="PF02589">
    <property type="entry name" value="LUD_dom"/>
    <property type="match status" value="1"/>
</dbReference>
<dbReference type="InterPro" id="IPR037171">
    <property type="entry name" value="NagB/RpiA_transferase-like"/>
</dbReference>
<reference evidence="2 3" key="1">
    <citation type="journal article" date="2014" name="Int. J. Syst. Evol. Microbiol.">
        <title>Complete genome sequence of Corynebacterium casei LMG S-19264T (=DSM 44701T), isolated from a smear-ripened cheese.</title>
        <authorList>
            <consortium name="US DOE Joint Genome Institute (JGI-PGF)"/>
            <person name="Walter F."/>
            <person name="Albersmeier A."/>
            <person name="Kalinowski J."/>
            <person name="Ruckert C."/>
        </authorList>
    </citation>
    <scope>NUCLEOTIDE SEQUENCE [LARGE SCALE GENOMIC DNA]</scope>
    <source>
        <strain evidence="2 3">CECT 8670</strain>
    </source>
</reference>
<dbReference type="RefSeq" id="WP_261973782.1">
    <property type="nucleotide sequence ID" value="NZ_CP103460.1"/>
</dbReference>
<evidence type="ECO:0000259" key="1">
    <source>
        <dbReference type="Pfam" id="PF02589"/>
    </source>
</evidence>
<dbReference type="Gene3D" id="3.40.50.10420">
    <property type="entry name" value="NagB/RpiA/CoA transferase-like"/>
    <property type="match status" value="1"/>
</dbReference>
<dbReference type="InterPro" id="IPR024185">
    <property type="entry name" value="FTHF_cligase-like_sf"/>
</dbReference>
<protein>
    <submittedName>
        <fullName evidence="2">LUD domain-containing protein</fullName>
    </submittedName>
</protein>
<gene>
    <name evidence="2" type="ORF">QWY81_08110</name>
</gene>
<dbReference type="EMBL" id="JAUFQH010000005">
    <property type="protein sequence ID" value="MDN3619413.1"/>
    <property type="molecule type" value="Genomic_DNA"/>
</dbReference>
<proteinExistence type="predicted"/>